<sequence length="153" mass="16576">METSSSASAPSNNGPLNLVGEENAANEQPPNIVQSDAPETKGKGTKRHSTSTTTDDSTGGVSKKSKKRSWLWDHFNEVIIDGKKRAGCRYCTSNVCGDSKSGTSVMKNHLDRCLEYPPNIFDKSQQHLALQSDPTTKGATDIHDRAVEKKGQT</sequence>
<dbReference type="EMBL" id="JBDFQZ010000006">
    <property type="protein sequence ID" value="KAK9713914.1"/>
    <property type="molecule type" value="Genomic_DNA"/>
</dbReference>
<organism evidence="7 8">
    <name type="scientific">Saponaria officinalis</name>
    <name type="common">Common soapwort</name>
    <name type="synonym">Lychnis saponaria</name>
    <dbReference type="NCBI Taxonomy" id="3572"/>
    <lineage>
        <taxon>Eukaryota</taxon>
        <taxon>Viridiplantae</taxon>
        <taxon>Streptophyta</taxon>
        <taxon>Embryophyta</taxon>
        <taxon>Tracheophyta</taxon>
        <taxon>Spermatophyta</taxon>
        <taxon>Magnoliopsida</taxon>
        <taxon>eudicotyledons</taxon>
        <taxon>Gunneridae</taxon>
        <taxon>Pentapetalae</taxon>
        <taxon>Caryophyllales</taxon>
        <taxon>Caryophyllaceae</taxon>
        <taxon>Caryophylleae</taxon>
        <taxon>Saponaria</taxon>
    </lineage>
</organism>
<feature type="compositionally biased region" description="Low complexity" evidence="5">
    <location>
        <begin position="1"/>
        <end position="15"/>
    </location>
</feature>
<feature type="domain" description="BED-type" evidence="6">
    <location>
        <begin position="66"/>
        <end position="120"/>
    </location>
</feature>
<feature type="compositionally biased region" description="Basic and acidic residues" evidence="5">
    <location>
        <begin position="140"/>
        <end position="153"/>
    </location>
</feature>
<evidence type="ECO:0000256" key="5">
    <source>
        <dbReference type="SAM" id="MobiDB-lite"/>
    </source>
</evidence>
<dbReference type="AlphaFoldDB" id="A0AAW1K6R3"/>
<dbReference type="PANTHER" id="PTHR34396">
    <property type="entry name" value="OS03G0264950 PROTEIN-RELATED"/>
    <property type="match status" value="1"/>
</dbReference>
<feature type="region of interest" description="Disordered" evidence="5">
    <location>
        <begin position="1"/>
        <end position="67"/>
    </location>
</feature>
<gene>
    <name evidence="7" type="ORF">RND81_06G058800</name>
</gene>
<evidence type="ECO:0000256" key="1">
    <source>
        <dbReference type="ARBA" id="ARBA00022723"/>
    </source>
</evidence>
<feature type="compositionally biased region" description="Low complexity" evidence="5">
    <location>
        <begin position="50"/>
        <end position="62"/>
    </location>
</feature>
<evidence type="ECO:0000313" key="8">
    <source>
        <dbReference type="Proteomes" id="UP001443914"/>
    </source>
</evidence>
<reference evidence="7" key="1">
    <citation type="submission" date="2024-03" db="EMBL/GenBank/DDBJ databases">
        <title>WGS assembly of Saponaria officinalis var. Norfolk2.</title>
        <authorList>
            <person name="Jenkins J."/>
            <person name="Shu S."/>
            <person name="Grimwood J."/>
            <person name="Barry K."/>
            <person name="Goodstein D."/>
            <person name="Schmutz J."/>
            <person name="Leebens-Mack J."/>
            <person name="Osbourn A."/>
        </authorList>
    </citation>
    <scope>NUCLEOTIDE SEQUENCE [LARGE SCALE GENOMIC DNA]</scope>
    <source>
        <strain evidence="7">JIC</strain>
    </source>
</reference>
<evidence type="ECO:0000256" key="2">
    <source>
        <dbReference type="ARBA" id="ARBA00022771"/>
    </source>
</evidence>
<evidence type="ECO:0000256" key="3">
    <source>
        <dbReference type="ARBA" id="ARBA00022833"/>
    </source>
</evidence>
<feature type="compositionally biased region" description="Polar residues" evidence="5">
    <location>
        <begin position="25"/>
        <end position="34"/>
    </location>
</feature>
<dbReference type="GO" id="GO:1990837">
    <property type="term" value="F:sequence-specific double-stranded DNA binding"/>
    <property type="evidence" value="ECO:0007669"/>
    <property type="project" value="TreeGrafter"/>
</dbReference>
<accession>A0AAW1K6R3</accession>
<keyword evidence="8" id="KW-1185">Reference proteome</keyword>
<evidence type="ECO:0000313" key="7">
    <source>
        <dbReference type="EMBL" id="KAK9713914.1"/>
    </source>
</evidence>
<protein>
    <recommendedName>
        <fullName evidence="6">BED-type domain-containing protein</fullName>
    </recommendedName>
</protein>
<dbReference type="Proteomes" id="UP001443914">
    <property type="component" value="Unassembled WGS sequence"/>
</dbReference>
<dbReference type="GO" id="GO:0008270">
    <property type="term" value="F:zinc ion binding"/>
    <property type="evidence" value="ECO:0007669"/>
    <property type="project" value="UniProtKB-KW"/>
</dbReference>
<evidence type="ECO:0000256" key="4">
    <source>
        <dbReference type="PROSITE-ProRule" id="PRU00027"/>
    </source>
</evidence>
<dbReference type="PROSITE" id="PS50808">
    <property type="entry name" value="ZF_BED"/>
    <property type="match status" value="1"/>
</dbReference>
<proteinExistence type="predicted"/>
<dbReference type="SMART" id="SM00614">
    <property type="entry name" value="ZnF_BED"/>
    <property type="match status" value="1"/>
</dbReference>
<dbReference type="PANTHER" id="PTHR34396:SF27">
    <property type="entry name" value="OS08G0208700 PROTEIN"/>
    <property type="match status" value="1"/>
</dbReference>
<dbReference type="GO" id="GO:0006357">
    <property type="term" value="P:regulation of transcription by RNA polymerase II"/>
    <property type="evidence" value="ECO:0007669"/>
    <property type="project" value="TreeGrafter"/>
</dbReference>
<dbReference type="GO" id="GO:0005634">
    <property type="term" value="C:nucleus"/>
    <property type="evidence" value="ECO:0007669"/>
    <property type="project" value="TreeGrafter"/>
</dbReference>
<dbReference type="InterPro" id="IPR053031">
    <property type="entry name" value="Cuticle_assoc_protein"/>
</dbReference>
<evidence type="ECO:0000259" key="6">
    <source>
        <dbReference type="PROSITE" id="PS50808"/>
    </source>
</evidence>
<keyword evidence="1" id="KW-0479">Metal-binding</keyword>
<name>A0AAW1K6R3_SAPOF</name>
<dbReference type="Pfam" id="PF02892">
    <property type="entry name" value="zf-BED"/>
    <property type="match status" value="1"/>
</dbReference>
<dbReference type="InterPro" id="IPR003656">
    <property type="entry name" value="Znf_BED"/>
</dbReference>
<comment type="caution">
    <text evidence="7">The sequence shown here is derived from an EMBL/GenBank/DDBJ whole genome shotgun (WGS) entry which is preliminary data.</text>
</comment>
<feature type="region of interest" description="Disordered" evidence="5">
    <location>
        <begin position="131"/>
        <end position="153"/>
    </location>
</feature>
<keyword evidence="2 4" id="KW-0863">Zinc-finger</keyword>
<keyword evidence="3" id="KW-0862">Zinc</keyword>